<name>A0A5E7AM39_PSEFL</name>
<protein>
    <submittedName>
        <fullName evidence="1">Uncharacterized protein</fullName>
    </submittedName>
</protein>
<dbReference type="OrthoDB" id="4272688at2"/>
<reference evidence="1 2" key="1">
    <citation type="submission" date="2019-09" db="EMBL/GenBank/DDBJ databases">
        <authorList>
            <person name="Chandra G."/>
            <person name="Truman W A."/>
        </authorList>
    </citation>
    <scope>NUCLEOTIDE SEQUENCE [LARGE SCALE GENOMIC DNA]</scope>
    <source>
        <strain evidence="1">PS691</strain>
    </source>
</reference>
<dbReference type="AlphaFoldDB" id="A0A5E7AM39"/>
<accession>A0A5E7AM39</accession>
<organism evidence="1 2">
    <name type="scientific">Pseudomonas fluorescens</name>
    <dbReference type="NCBI Taxonomy" id="294"/>
    <lineage>
        <taxon>Bacteria</taxon>
        <taxon>Pseudomonadati</taxon>
        <taxon>Pseudomonadota</taxon>
        <taxon>Gammaproteobacteria</taxon>
        <taxon>Pseudomonadales</taxon>
        <taxon>Pseudomonadaceae</taxon>
        <taxon>Pseudomonas</taxon>
    </lineage>
</organism>
<dbReference type="Proteomes" id="UP000337909">
    <property type="component" value="Unassembled WGS sequence"/>
</dbReference>
<gene>
    <name evidence="1" type="ORF">PS691_00985</name>
</gene>
<sequence length="124" mass="14312">MTTVQIQAMQWGEIPYMGSPELVPFSDDDTECFREIRDVLKRHNALQRFGVFLIHKHFDIAEDEEMTECTDHEERKLTIIPRKKADIDPEVTVPTNWIFTDTEQVAAACCECARNSGGHQGHHR</sequence>
<evidence type="ECO:0000313" key="1">
    <source>
        <dbReference type="EMBL" id="VVN79575.1"/>
    </source>
</evidence>
<dbReference type="RefSeq" id="WP_150641069.1">
    <property type="nucleotide sequence ID" value="NZ_CABVHQ010000006.1"/>
</dbReference>
<evidence type="ECO:0000313" key="2">
    <source>
        <dbReference type="Proteomes" id="UP000337909"/>
    </source>
</evidence>
<dbReference type="EMBL" id="CABVHQ010000006">
    <property type="protein sequence ID" value="VVN79575.1"/>
    <property type="molecule type" value="Genomic_DNA"/>
</dbReference>
<proteinExistence type="predicted"/>